<dbReference type="Proteomes" id="UP000078486">
    <property type="component" value="Unassembled WGS sequence"/>
</dbReference>
<protein>
    <submittedName>
        <fullName evidence="1">Uncharacterized protein</fullName>
    </submittedName>
</protein>
<dbReference type="EMBL" id="LRRQ01000113">
    <property type="protein sequence ID" value="OAM88964.1"/>
    <property type="molecule type" value="Genomic_DNA"/>
</dbReference>
<evidence type="ECO:0000313" key="1">
    <source>
        <dbReference type="EMBL" id="OAM88964.1"/>
    </source>
</evidence>
<accession>A0A178IG18</accession>
<dbReference type="STRING" id="1184151.AW736_09295"/>
<sequence length="61" mass="6912">MLGTSAVRSRGDPREFAADIKRWPVNPAASRLFARDSLAPFGFLFREPFYDSLMGYLNEIS</sequence>
<keyword evidence="2" id="KW-1185">Reference proteome</keyword>
<organism evidence="1 2">
    <name type="scientific">Termitidicoccus mucosus</name>
    <dbReference type="NCBI Taxonomy" id="1184151"/>
    <lineage>
        <taxon>Bacteria</taxon>
        <taxon>Pseudomonadati</taxon>
        <taxon>Verrucomicrobiota</taxon>
        <taxon>Opitutia</taxon>
        <taxon>Opitutales</taxon>
        <taxon>Opitutaceae</taxon>
        <taxon>Termitidicoccus</taxon>
    </lineage>
</organism>
<comment type="caution">
    <text evidence="1">The sequence shown here is derived from an EMBL/GenBank/DDBJ whole genome shotgun (WGS) entry which is preliminary data.</text>
</comment>
<proteinExistence type="predicted"/>
<gene>
    <name evidence="1" type="ORF">AW736_09295</name>
</gene>
<dbReference type="RefSeq" id="WP_068770023.1">
    <property type="nucleotide sequence ID" value="NZ_CP109796.1"/>
</dbReference>
<name>A0A178IG18_9BACT</name>
<dbReference type="AlphaFoldDB" id="A0A178IG18"/>
<evidence type="ECO:0000313" key="2">
    <source>
        <dbReference type="Proteomes" id="UP000078486"/>
    </source>
</evidence>
<reference evidence="1 2" key="1">
    <citation type="submission" date="2016-01" db="EMBL/GenBank/DDBJ databases">
        <title>High potential of lignocellulose degradation of a new Verrucomicrobia species.</title>
        <authorList>
            <person name="Wang Y."/>
            <person name="Shi Y."/>
            <person name="Qiu Z."/>
            <person name="Liu S."/>
            <person name="Yang H."/>
        </authorList>
    </citation>
    <scope>NUCLEOTIDE SEQUENCE [LARGE SCALE GENOMIC DNA]</scope>
    <source>
        <strain evidence="1 2">TSB47</strain>
    </source>
</reference>